<dbReference type="STRING" id="933852.A0A0C3BDX0"/>
<dbReference type="HOGENOM" id="CLU_002556_0_0_1"/>
<dbReference type="FunFam" id="3.50.50.80:FF:000001">
    <property type="entry name" value="ubiquitin-like modifier-activating enzyme 1"/>
    <property type="match status" value="1"/>
</dbReference>
<dbReference type="InterPro" id="IPR032418">
    <property type="entry name" value="E1_FCCH"/>
</dbReference>
<dbReference type="Proteomes" id="UP000054097">
    <property type="component" value="Unassembled WGS sequence"/>
</dbReference>
<dbReference type="PANTHER" id="PTHR10953:SF4">
    <property type="entry name" value="UBIQUITIN-ACTIVATING ENZYME E1 C-TERMINAL DOMAIN-CONTAINING PROTEIN"/>
    <property type="match status" value="1"/>
</dbReference>
<proteinExistence type="inferred from homology"/>
<dbReference type="Gene3D" id="3.50.50.80">
    <property type="entry name" value="Ubiquitin-activating enzyme E1, inactive adenylation domain, subdomain 1"/>
    <property type="match status" value="1"/>
</dbReference>
<dbReference type="InterPro" id="IPR042063">
    <property type="entry name" value="Ubi_acti_E1_SCCH"/>
</dbReference>
<dbReference type="Gene3D" id="3.40.50.720">
    <property type="entry name" value="NAD(P)-binding Rossmann-like Domain"/>
    <property type="match status" value="1"/>
</dbReference>
<keyword evidence="9" id="KW-0067">ATP-binding</keyword>
<reference evidence="13" key="2">
    <citation type="submission" date="2015-01" db="EMBL/GenBank/DDBJ databases">
        <title>Evolutionary Origins and Diversification of the Mycorrhizal Mutualists.</title>
        <authorList>
            <consortium name="DOE Joint Genome Institute"/>
            <consortium name="Mycorrhizal Genomics Consortium"/>
            <person name="Kohler A."/>
            <person name="Kuo A."/>
            <person name="Nagy L.G."/>
            <person name="Floudas D."/>
            <person name="Copeland A."/>
            <person name="Barry K.W."/>
            <person name="Cichocki N."/>
            <person name="Veneault-Fourrey C."/>
            <person name="LaButti K."/>
            <person name="Lindquist E.A."/>
            <person name="Lipzen A."/>
            <person name="Lundell T."/>
            <person name="Morin E."/>
            <person name="Murat C."/>
            <person name="Riley R."/>
            <person name="Ohm R."/>
            <person name="Sun H."/>
            <person name="Tunlid A."/>
            <person name="Henrissat B."/>
            <person name="Grigoriev I.V."/>
            <person name="Hibbett D.S."/>
            <person name="Martin F."/>
        </authorList>
    </citation>
    <scope>NUCLEOTIDE SEQUENCE [LARGE SCALE GENOMIC DNA]</scope>
    <source>
        <strain evidence="13">MAFF 305830</strain>
    </source>
</reference>
<dbReference type="CDD" id="cd01491">
    <property type="entry name" value="Ube1_repeat1"/>
    <property type="match status" value="1"/>
</dbReference>
<organism evidence="12 13">
    <name type="scientific">Serendipita vermifera MAFF 305830</name>
    <dbReference type="NCBI Taxonomy" id="933852"/>
    <lineage>
        <taxon>Eukaryota</taxon>
        <taxon>Fungi</taxon>
        <taxon>Dikarya</taxon>
        <taxon>Basidiomycota</taxon>
        <taxon>Agaricomycotina</taxon>
        <taxon>Agaricomycetes</taxon>
        <taxon>Sebacinales</taxon>
        <taxon>Serendipitaceae</taxon>
        <taxon>Serendipita</taxon>
    </lineage>
</organism>
<evidence type="ECO:0000256" key="2">
    <source>
        <dbReference type="ARBA" id="ARBA00004906"/>
    </source>
</evidence>
<keyword evidence="8" id="KW-0833">Ubl conjugation pathway</keyword>
<dbReference type="Pfam" id="PF00899">
    <property type="entry name" value="ThiF"/>
    <property type="match status" value="1"/>
</dbReference>
<dbReference type="Gene3D" id="3.10.290.60">
    <property type="entry name" value="Ubiquitin-activating enzyme E1, UFD domain"/>
    <property type="match status" value="1"/>
</dbReference>
<dbReference type="PRINTS" id="PR01849">
    <property type="entry name" value="UBIQUITINACT"/>
</dbReference>
<evidence type="ECO:0000313" key="13">
    <source>
        <dbReference type="Proteomes" id="UP000054097"/>
    </source>
</evidence>
<dbReference type="Gene3D" id="3.40.50.12550">
    <property type="entry name" value="Ubiquitin-activating enzyme E1, inactive adenylation domain, subdomain 2"/>
    <property type="match status" value="1"/>
</dbReference>
<evidence type="ECO:0000256" key="4">
    <source>
        <dbReference type="ARBA" id="ARBA00011245"/>
    </source>
</evidence>
<keyword evidence="6" id="KW-0436">Ligase</keyword>
<dbReference type="Gene3D" id="1.10.10.2660">
    <property type="entry name" value="Ubiquitin-activating enzyme E1, SCCH domain"/>
    <property type="match status" value="1"/>
</dbReference>
<dbReference type="GO" id="GO:0004839">
    <property type="term" value="F:ubiquitin activating enzyme activity"/>
    <property type="evidence" value="ECO:0007669"/>
    <property type="project" value="UniProtKB-EC"/>
</dbReference>
<dbReference type="Pfam" id="PF16190">
    <property type="entry name" value="E1_FCCH"/>
    <property type="match status" value="1"/>
</dbReference>
<comment type="subunit">
    <text evidence="4">Monomer.</text>
</comment>
<keyword evidence="13" id="KW-1185">Reference proteome</keyword>
<dbReference type="InterPro" id="IPR032420">
    <property type="entry name" value="E1_4HB"/>
</dbReference>
<dbReference type="NCBIfam" id="TIGR01408">
    <property type="entry name" value="Ube1"/>
    <property type="match status" value="1"/>
</dbReference>
<accession>A0A0C3BDX0</accession>
<evidence type="ECO:0000256" key="10">
    <source>
        <dbReference type="ARBA" id="ARBA00073786"/>
    </source>
</evidence>
<dbReference type="InterPro" id="IPR000011">
    <property type="entry name" value="UBQ/SUMO-activ_enz_E1-like"/>
</dbReference>
<dbReference type="InterPro" id="IPR018075">
    <property type="entry name" value="UBQ-activ_enz_E1"/>
</dbReference>
<dbReference type="CDD" id="cd01490">
    <property type="entry name" value="Ube1_repeat2"/>
    <property type="match status" value="1"/>
</dbReference>
<dbReference type="FunFam" id="3.40.50.12550:FF:000001">
    <property type="entry name" value="Ubiquitin-activating enzyme E1 1"/>
    <property type="match status" value="1"/>
</dbReference>
<dbReference type="GO" id="GO:0006511">
    <property type="term" value="P:ubiquitin-dependent protein catabolic process"/>
    <property type="evidence" value="ECO:0007669"/>
    <property type="project" value="TreeGrafter"/>
</dbReference>
<dbReference type="SUPFAM" id="SSF69572">
    <property type="entry name" value="Activating enzymes of the ubiquitin-like proteins"/>
    <property type="match status" value="2"/>
</dbReference>
<name>A0A0C3BDX0_SERVB</name>
<protein>
    <recommendedName>
        <fullName evidence="10">Ubiquitin-activating enzyme E1 1</fullName>
        <ecNumber evidence="5">6.2.1.45</ecNumber>
    </recommendedName>
</protein>
<dbReference type="InterPro" id="IPR038252">
    <property type="entry name" value="UBA_E1_C_sf"/>
</dbReference>
<dbReference type="FunFam" id="3.40.50.720:FF:000015">
    <property type="entry name" value="Ubiquitin-activating enzyme E1 1"/>
    <property type="match status" value="1"/>
</dbReference>
<dbReference type="Gene3D" id="2.40.30.180">
    <property type="entry name" value="Ubiquitin-activating enzyme E1, FCCH domain"/>
    <property type="match status" value="1"/>
</dbReference>
<dbReference type="InterPro" id="IPR035985">
    <property type="entry name" value="Ubiquitin-activating_enz"/>
</dbReference>
<dbReference type="Pfam" id="PF10585">
    <property type="entry name" value="UBA_E1_SCCH"/>
    <property type="match status" value="1"/>
</dbReference>
<comment type="pathway">
    <text evidence="2">Protein modification; protein ubiquitination.</text>
</comment>
<dbReference type="UniPathway" id="UPA00143"/>
<reference evidence="12 13" key="1">
    <citation type="submission" date="2014-04" db="EMBL/GenBank/DDBJ databases">
        <authorList>
            <consortium name="DOE Joint Genome Institute"/>
            <person name="Kuo A."/>
            <person name="Zuccaro A."/>
            <person name="Kohler A."/>
            <person name="Nagy L.G."/>
            <person name="Floudas D."/>
            <person name="Copeland A."/>
            <person name="Barry K.W."/>
            <person name="Cichocki N."/>
            <person name="Veneault-Fourrey C."/>
            <person name="LaButti K."/>
            <person name="Lindquist E.A."/>
            <person name="Lipzen A."/>
            <person name="Lundell T."/>
            <person name="Morin E."/>
            <person name="Murat C."/>
            <person name="Sun H."/>
            <person name="Tunlid A."/>
            <person name="Henrissat B."/>
            <person name="Grigoriev I.V."/>
            <person name="Hibbett D.S."/>
            <person name="Martin F."/>
            <person name="Nordberg H.P."/>
            <person name="Cantor M.N."/>
            <person name="Hua S.X."/>
        </authorList>
    </citation>
    <scope>NUCLEOTIDE SEQUENCE [LARGE SCALE GENOMIC DNA]</scope>
    <source>
        <strain evidence="12 13">MAFF 305830</strain>
    </source>
</reference>
<dbReference type="FunFam" id="3.10.290.60:FF:000001">
    <property type="entry name" value="Ubiquitin-activating enzyme E1 2"/>
    <property type="match status" value="1"/>
</dbReference>
<dbReference type="GO" id="GO:0006974">
    <property type="term" value="P:DNA damage response"/>
    <property type="evidence" value="ECO:0007669"/>
    <property type="project" value="TreeGrafter"/>
</dbReference>
<evidence type="ECO:0000256" key="5">
    <source>
        <dbReference type="ARBA" id="ARBA00012990"/>
    </source>
</evidence>
<dbReference type="PANTHER" id="PTHR10953">
    <property type="entry name" value="UBIQUITIN-ACTIVATING ENZYME E1"/>
    <property type="match status" value="1"/>
</dbReference>
<dbReference type="Pfam" id="PF16191">
    <property type="entry name" value="E1_4HB"/>
    <property type="match status" value="1"/>
</dbReference>
<dbReference type="Pfam" id="PF09358">
    <property type="entry name" value="E1_UFD"/>
    <property type="match status" value="1"/>
</dbReference>
<sequence length="1009" mass="111859">MAATESSKMEIDEQKIDEGLYSRQLYVLGHEAMKRMAASNVLIVGMQGLGVEIAKNLCLAGVKSVTIYDPDCVQLHDLNSQFFLRPDDVGKPRADATLARLAELNAYVPVHVLHGTEGQQITIEQIKGFQVVVLTNAPLSLQLQINAWTHANGVHFIAAETRGLFGSVFNDFGPRFTCVDPTGEQPLTGMIAEIDKGEKAIVTCLDETRHGLEDGDFVTFTEIQGMTELNGCEPMKVIVKGPYTFEIGDTSNFGSYVRGGIFTQVKMPKIIDFKPLSESLKDPEYFMTDFGKWDRPASLHAGFQALSQFVEQNGRLPKPRNAEDAAKVVALAKNLAGETEINEKVVEELSFQAQGDLAPMNAVLGGFVAQETLKAVSAKFHPMVQHMYFDSLESLPTELPTEADVAPTGSRYDGQIAVFGKNFQEKIANHRQFLVGAGAIGCEMLKNWAMMGVGVGKKGHLHVTDLDTIEKSNLNRQFLFRAKDLGHFKSEVAVAAVTEMNPDLKGHTDAYQESVGPTTESKYNSDFFASLDGVTNALDNVEARMYMDQRCVLYQKPLLESGTLGTKGNTQVVVPHLTESYGSSRDPPEKESPSCTIKNFPNMIQHTIQWAKERFEEYFVKPATNVNGYLSEPNFVENALKYSSNQKAMLDQLNKFLVSEKPLTFEECIVWARLQFENDYSTEIRQLLYSLPKDAVNDNGIPFWSPPKRAPDALDFDPKNPIHLDYIIAGANLHAFNYGIHGSTDLDLYAKIAGGVKLPPFVPKSNVKVQLTDNDPPPAADEPDEGDLTGLIASLPAPSSMAGFRLNPVEFEKDDDTNHHIDFITAASNLRAMNYGIEPADRHNTKQIAGKIIPAIATTTALVTGLVCLELYKIIDNKKDLEKYKNGFVNLALPFFGFSDPIAAPKQKLGDSTWTLWDRFEFKNNPTLAEIVEWFKKEHKLDVNMVSQGVIMLWSPFSGKAKTQERMKMKISELVEMIGKKKLSPDTKHLVVEMLVCDEEGEDVEVSID</sequence>
<dbReference type="OrthoDB" id="10252231at2759"/>
<dbReference type="InterPro" id="IPR045886">
    <property type="entry name" value="ThiF/MoeB/HesA"/>
</dbReference>
<dbReference type="InterPro" id="IPR000594">
    <property type="entry name" value="ThiF_NAD_FAD-bd"/>
</dbReference>
<dbReference type="EC" id="6.2.1.45" evidence="5"/>
<dbReference type="GO" id="GO:0005524">
    <property type="term" value="F:ATP binding"/>
    <property type="evidence" value="ECO:0007669"/>
    <property type="project" value="UniProtKB-KW"/>
</dbReference>
<keyword evidence="7" id="KW-0547">Nucleotide-binding</keyword>
<dbReference type="SMART" id="SM00985">
    <property type="entry name" value="UBA_e1_C"/>
    <property type="match status" value="1"/>
</dbReference>
<evidence type="ECO:0000256" key="9">
    <source>
        <dbReference type="ARBA" id="ARBA00022840"/>
    </source>
</evidence>
<dbReference type="AlphaFoldDB" id="A0A0C3BDX0"/>
<evidence type="ECO:0000256" key="8">
    <source>
        <dbReference type="ARBA" id="ARBA00022786"/>
    </source>
</evidence>
<comment type="catalytic activity">
    <reaction evidence="1">
        <text>ATP + ubiquitin + [E1 ubiquitin-activating enzyme]-L-cysteine = AMP + diphosphate + S-ubiquitinyl-[E1 ubiquitin-activating enzyme]-L-cysteine.</text>
        <dbReference type="EC" id="6.2.1.45"/>
    </reaction>
</comment>
<evidence type="ECO:0000256" key="3">
    <source>
        <dbReference type="ARBA" id="ARBA00005673"/>
    </source>
</evidence>
<dbReference type="InterPro" id="IPR018965">
    <property type="entry name" value="Ub-activating_enz_E1_C"/>
</dbReference>
<evidence type="ECO:0000313" key="12">
    <source>
        <dbReference type="EMBL" id="KIM29611.1"/>
    </source>
</evidence>
<evidence type="ECO:0000256" key="7">
    <source>
        <dbReference type="ARBA" id="ARBA00022741"/>
    </source>
</evidence>
<dbReference type="GO" id="GO:0005737">
    <property type="term" value="C:cytoplasm"/>
    <property type="evidence" value="ECO:0007669"/>
    <property type="project" value="TreeGrafter"/>
</dbReference>
<evidence type="ECO:0000256" key="1">
    <source>
        <dbReference type="ARBA" id="ARBA00000488"/>
    </source>
</evidence>
<evidence type="ECO:0000256" key="6">
    <source>
        <dbReference type="ARBA" id="ARBA00022598"/>
    </source>
</evidence>
<dbReference type="FunFam" id="1.10.10.2660:FF:000001">
    <property type="entry name" value="Ubiquitin-activating enzyme E1 1"/>
    <property type="match status" value="1"/>
</dbReference>
<dbReference type="InterPro" id="IPR042302">
    <property type="entry name" value="E1_FCCH_sf"/>
</dbReference>
<gene>
    <name evidence="12" type="ORF">M408DRAFT_116287</name>
</gene>
<dbReference type="FunFam" id="2.40.30.180:FF:000001">
    <property type="entry name" value="ubiquitin-like modifier-activating enzyme 1"/>
    <property type="match status" value="1"/>
</dbReference>
<feature type="domain" description="Ubiquitin-activating enzyme E1 C-terminal" evidence="11">
    <location>
        <begin position="884"/>
        <end position="1008"/>
    </location>
</feature>
<dbReference type="EMBL" id="KN824288">
    <property type="protein sequence ID" value="KIM29611.1"/>
    <property type="molecule type" value="Genomic_DNA"/>
</dbReference>
<dbReference type="InterPro" id="IPR019572">
    <property type="entry name" value="UBA_E1_SCCH"/>
</dbReference>
<comment type="similarity">
    <text evidence="3">Belongs to the ubiquitin-activating E1 family.</text>
</comment>
<evidence type="ECO:0000259" key="11">
    <source>
        <dbReference type="SMART" id="SM00985"/>
    </source>
</evidence>
<dbReference type="GO" id="GO:0005634">
    <property type="term" value="C:nucleus"/>
    <property type="evidence" value="ECO:0007669"/>
    <property type="project" value="TreeGrafter"/>
</dbReference>
<dbReference type="InterPro" id="IPR042449">
    <property type="entry name" value="Ub-E1_IAD_1"/>
</dbReference>